<name>A0A6N2RGU4_9ACTO</name>
<evidence type="ECO:0000259" key="2">
    <source>
        <dbReference type="Pfam" id="PF19053"/>
    </source>
</evidence>
<feature type="transmembrane region" description="Helical" evidence="1">
    <location>
        <begin position="161"/>
        <end position="185"/>
    </location>
</feature>
<keyword evidence="1" id="KW-1133">Transmembrane helix</keyword>
<keyword evidence="1" id="KW-0472">Membrane</keyword>
<keyword evidence="1" id="KW-0812">Transmembrane</keyword>
<feature type="transmembrane region" description="Helical" evidence="1">
    <location>
        <begin position="322"/>
        <end position="341"/>
    </location>
</feature>
<organism evidence="3">
    <name type="scientific">Schaalia odontolytica</name>
    <dbReference type="NCBI Taxonomy" id="1660"/>
    <lineage>
        <taxon>Bacteria</taxon>
        <taxon>Bacillati</taxon>
        <taxon>Actinomycetota</taxon>
        <taxon>Actinomycetes</taxon>
        <taxon>Actinomycetales</taxon>
        <taxon>Actinomycetaceae</taxon>
        <taxon>Schaalia</taxon>
    </lineage>
</organism>
<gene>
    <name evidence="3" type="ORF">AOLFYP35_00322</name>
</gene>
<feature type="transmembrane region" description="Helical" evidence="1">
    <location>
        <begin position="197"/>
        <end position="216"/>
    </location>
</feature>
<protein>
    <recommendedName>
        <fullName evidence="2">EccD-like transmembrane domain-containing protein</fullName>
    </recommendedName>
</protein>
<feature type="transmembrane region" description="Helical" evidence="1">
    <location>
        <begin position="251"/>
        <end position="270"/>
    </location>
</feature>
<reference evidence="3" key="1">
    <citation type="submission" date="2019-11" db="EMBL/GenBank/DDBJ databases">
        <authorList>
            <person name="Feng L."/>
        </authorList>
    </citation>
    <scope>NUCLEOTIDE SEQUENCE</scope>
    <source>
        <strain evidence="3">AodontolyticusLFYP35</strain>
    </source>
</reference>
<feature type="transmembrane region" description="Helical" evidence="1">
    <location>
        <begin position="438"/>
        <end position="458"/>
    </location>
</feature>
<feature type="transmembrane region" description="Helical" evidence="1">
    <location>
        <begin position="228"/>
        <end position="245"/>
    </location>
</feature>
<evidence type="ECO:0000256" key="1">
    <source>
        <dbReference type="SAM" id="Phobius"/>
    </source>
</evidence>
<evidence type="ECO:0000313" key="3">
    <source>
        <dbReference type="EMBL" id="VYS79311.1"/>
    </source>
</evidence>
<feature type="transmembrane region" description="Helical" evidence="1">
    <location>
        <begin position="347"/>
        <end position="363"/>
    </location>
</feature>
<feature type="transmembrane region" description="Helical" evidence="1">
    <location>
        <begin position="129"/>
        <end position="149"/>
    </location>
</feature>
<dbReference type="InterPro" id="IPR044049">
    <property type="entry name" value="EccD_transm"/>
</dbReference>
<accession>A0A6N2RGU4</accession>
<feature type="transmembrane region" description="Helical" evidence="1">
    <location>
        <begin position="375"/>
        <end position="393"/>
    </location>
</feature>
<feature type="transmembrane region" description="Helical" evidence="1">
    <location>
        <begin position="399"/>
        <end position="417"/>
    </location>
</feature>
<dbReference type="EMBL" id="CACRSM010000002">
    <property type="protein sequence ID" value="VYS79311.1"/>
    <property type="molecule type" value="Genomic_DNA"/>
</dbReference>
<sequence length="463" mass="48844">MTQKQAAVTVTDASGVKDLVVPLGTTVTGLLSMLDIDSSDPSLQITGADGRPLNLGAVLGTDLPQGVLISITSGRERQRQEQRAIERASDPWFRPSLALSICALLAFAMDAVLIFCTLFAQLLTIIAGVPWWAPLTIGVLSLALCLVVLYQNRVHSNAGLLSGWTLGAGLSFLGVLPALGSAGIYLEASQISTMSQVAALLFPLWGATGVALGLWLWRPAPLTSAHALSWGVLTASATVLTYLNASLTRVAPFAIACAVCAITASPSLSVRIPATQLLDMPLVTTSAPTVRAPEVPSPSRITGRRVNRTVTDATSRTRLVQYLGLGLIIVAVPVIHSMIGIHSWQQIASLVLVCASVIALVVVPRERRWASSRVVPRVGAVILLATLLISPASRALLGTPIAAAVLIFIGCVSLLWTRLRSGKEQSALIGRFTDIFQALSLTVVFPAAFFAADLFELVRQVAS</sequence>
<feature type="domain" description="EccD-like transmembrane" evidence="2">
    <location>
        <begin position="114"/>
        <end position="460"/>
    </location>
</feature>
<feature type="transmembrane region" description="Helical" evidence="1">
    <location>
        <begin position="97"/>
        <end position="123"/>
    </location>
</feature>
<dbReference type="AlphaFoldDB" id="A0A6N2RGU4"/>
<dbReference type="Pfam" id="PF19053">
    <property type="entry name" value="EccD"/>
    <property type="match status" value="1"/>
</dbReference>
<proteinExistence type="predicted"/>